<reference evidence="2" key="1">
    <citation type="submission" date="2013-12" db="EMBL/GenBank/DDBJ databases">
        <title>The Genome Sequence of Aphanomyces invadans NJM9701.</title>
        <authorList>
            <consortium name="The Broad Institute Genomics Platform"/>
            <person name="Russ C."/>
            <person name="Tyler B."/>
            <person name="van West P."/>
            <person name="Dieguez-Uribeondo J."/>
            <person name="Young S.K."/>
            <person name="Zeng Q."/>
            <person name="Gargeya S."/>
            <person name="Fitzgerald M."/>
            <person name="Abouelleil A."/>
            <person name="Alvarado L."/>
            <person name="Chapman S.B."/>
            <person name="Gainer-Dewar J."/>
            <person name="Goldberg J."/>
            <person name="Griggs A."/>
            <person name="Gujja S."/>
            <person name="Hansen M."/>
            <person name="Howarth C."/>
            <person name="Imamovic A."/>
            <person name="Ireland A."/>
            <person name="Larimer J."/>
            <person name="McCowan C."/>
            <person name="Murphy C."/>
            <person name="Pearson M."/>
            <person name="Poon T.W."/>
            <person name="Priest M."/>
            <person name="Roberts A."/>
            <person name="Saif S."/>
            <person name="Shea T."/>
            <person name="Sykes S."/>
            <person name="Wortman J."/>
            <person name="Nusbaum C."/>
            <person name="Birren B."/>
        </authorList>
    </citation>
    <scope>NUCLEOTIDE SEQUENCE [LARGE SCALE GENOMIC DNA]</scope>
    <source>
        <strain evidence="2">NJM9701</strain>
    </source>
</reference>
<accession>A0A024TXZ6</accession>
<feature type="region of interest" description="Disordered" evidence="1">
    <location>
        <begin position="13"/>
        <end position="34"/>
    </location>
</feature>
<dbReference type="AlphaFoldDB" id="A0A024TXZ6"/>
<sequence length="236" mass="26432">MLPHALGAKALSFSWGTPSPASNHPPPRQLSRPHHIQRTMRAEDFRRMSFQDDARAAAHRSFVRRLIDGQTRIPVLNPRRQVYDMMQMGIDAHLTTLEWSPVATMPGNSPRKQGQPTSSLNLEDVVSVVAWTYKVPPPKQVAMENDLAKKGSCWYYGVCVAYTRHRPQQLTMVCSNTAEQEQLVASFRTLARAAKQRQSALQLLERTKLAHLEPARSTSTAVPSMAIPPMLGRSTI</sequence>
<dbReference type="RefSeq" id="XP_008872288.1">
    <property type="nucleotide sequence ID" value="XM_008874066.1"/>
</dbReference>
<dbReference type="GeneID" id="20085409"/>
<dbReference type="EMBL" id="KI913968">
    <property type="protein sequence ID" value="ETV98859.1"/>
    <property type="molecule type" value="Genomic_DNA"/>
</dbReference>
<organism evidence="2">
    <name type="scientific">Aphanomyces invadans</name>
    <dbReference type="NCBI Taxonomy" id="157072"/>
    <lineage>
        <taxon>Eukaryota</taxon>
        <taxon>Sar</taxon>
        <taxon>Stramenopiles</taxon>
        <taxon>Oomycota</taxon>
        <taxon>Saprolegniomycetes</taxon>
        <taxon>Saprolegniales</taxon>
        <taxon>Verrucalvaceae</taxon>
        <taxon>Aphanomyces</taxon>
    </lineage>
</organism>
<name>A0A024TXZ6_9STRA</name>
<evidence type="ECO:0000313" key="2">
    <source>
        <dbReference type="EMBL" id="ETV98859.1"/>
    </source>
</evidence>
<gene>
    <name evidence="2" type="ORF">H310_08359</name>
</gene>
<dbReference type="OrthoDB" id="10421614at2759"/>
<protein>
    <submittedName>
        <fullName evidence="2">Uncharacterized protein</fullName>
    </submittedName>
</protein>
<evidence type="ECO:0000256" key="1">
    <source>
        <dbReference type="SAM" id="MobiDB-lite"/>
    </source>
</evidence>
<proteinExistence type="predicted"/>
<dbReference type="VEuPathDB" id="FungiDB:H310_08359"/>